<dbReference type="Gene3D" id="1.10.150.50">
    <property type="entry name" value="Transcription Factor, Ets-1"/>
    <property type="match status" value="1"/>
</dbReference>
<dbReference type="OrthoDB" id="2341968at2759"/>
<proteinExistence type="predicted"/>
<reference evidence="1" key="1">
    <citation type="submission" date="2019-10" db="EMBL/GenBank/DDBJ databases">
        <title>Conservation and host-specific expression of non-tandemly repeated heterogenous ribosome RNA gene in arbuscular mycorrhizal fungi.</title>
        <authorList>
            <person name="Maeda T."/>
            <person name="Kobayashi Y."/>
            <person name="Nakagawa T."/>
            <person name="Ezawa T."/>
            <person name="Yamaguchi K."/>
            <person name="Bino T."/>
            <person name="Nishimoto Y."/>
            <person name="Shigenobu S."/>
            <person name="Kawaguchi M."/>
        </authorList>
    </citation>
    <scope>NUCLEOTIDE SEQUENCE</scope>
    <source>
        <strain evidence="1">HR1</strain>
    </source>
</reference>
<dbReference type="EMBL" id="BLAL01000005">
    <property type="protein sequence ID" value="GES72987.1"/>
    <property type="molecule type" value="Genomic_DNA"/>
</dbReference>
<dbReference type="AlphaFoldDB" id="A0A8H3KNN6"/>
<dbReference type="Proteomes" id="UP000615446">
    <property type="component" value="Unassembled WGS sequence"/>
</dbReference>
<name>A0A8H3KNN6_9GLOM</name>
<sequence>MINTNITLICLIIPSGRFNDLSLNNLTLRITLPRNGAVSTLQTAIQNELAPPYNNIPFDIHQVYHPGILDERRRLPGNDFYFINKGQENLGFNELAIKILENKEINGRDFLKITEEKLHSYGMKGGPASRLADFAKECKEKKLRAFSTYHSLKEVLKKYGIDSNGTETIPLFSLQTHKIQDSNKHFKHCIENILFRIKHYGSLVVDSLESMCNEYVLTILHTSLHIAGDVTRKEFSMRLEFEIIGKESSGPGEISQASELPLAIEFNKKALDTDSEEYKTLRSGVKKVLGMIVEMIIDRACVENEPDRKRSRIEGYQTKK</sequence>
<protein>
    <submittedName>
        <fullName evidence="1">Uncharacterized protein</fullName>
    </submittedName>
</protein>
<organism evidence="1 2">
    <name type="scientific">Rhizophagus clarus</name>
    <dbReference type="NCBI Taxonomy" id="94130"/>
    <lineage>
        <taxon>Eukaryota</taxon>
        <taxon>Fungi</taxon>
        <taxon>Fungi incertae sedis</taxon>
        <taxon>Mucoromycota</taxon>
        <taxon>Glomeromycotina</taxon>
        <taxon>Glomeromycetes</taxon>
        <taxon>Glomerales</taxon>
        <taxon>Glomeraceae</taxon>
        <taxon>Rhizophagus</taxon>
    </lineage>
</organism>
<dbReference type="InterPro" id="IPR013761">
    <property type="entry name" value="SAM/pointed_sf"/>
</dbReference>
<evidence type="ECO:0000313" key="1">
    <source>
        <dbReference type="EMBL" id="GES72987.1"/>
    </source>
</evidence>
<comment type="caution">
    <text evidence="1">The sequence shown here is derived from an EMBL/GenBank/DDBJ whole genome shotgun (WGS) entry which is preliminary data.</text>
</comment>
<gene>
    <name evidence="1" type="ORF">RCL2_000053200</name>
</gene>
<accession>A0A8H3KNN6</accession>
<evidence type="ECO:0000313" key="2">
    <source>
        <dbReference type="Proteomes" id="UP000615446"/>
    </source>
</evidence>